<dbReference type="OrthoDB" id="4367319at2"/>
<accession>A0A7W8F1Y3</accession>
<keyword evidence="1" id="KW-0238">DNA-binding</keyword>
<reference evidence="5 6" key="1">
    <citation type="submission" date="2020-08" db="EMBL/GenBank/DDBJ databases">
        <title>Genomic Encyclopedia of Type Strains, Phase III (KMG-III): the genomes of soil and plant-associated and newly described type strains.</title>
        <authorList>
            <person name="Whitman W."/>
        </authorList>
    </citation>
    <scope>NUCLEOTIDE SEQUENCE [LARGE SCALE GENOMIC DNA]</scope>
    <source>
        <strain evidence="5 6">CECT 3259</strain>
    </source>
</reference>
<proteinExistence type="predicted"/>
<comment type="caution">
    <text evidence="5">The sequence shown here is derived from an EMBL/GenBank/DDBJ whole genome shotgun (WGS) entry which is preliminary data.</text>
</comment>
<feature type="compositionally biased region" description="Basic and acidic residues" evidence="3">
    <location>
        <begin position="256"/>
        <end position="274"/>
    </location>
</feature>
<sequence>MSSTRLLPGMRVLKVRRISRDTEDSSALARQSEELDAATEAGRYLVAGEVEDSTVSGAVNLDERPKLGRWMKDPLWYEWDALMVTSLDRITRDQHHWDRFAERCHKGGKEIVCLDDPALDIHTPRGRMIAYIKATQAQEYREAIVKKRRNQTQYYRDESLWGGGTWPFGYRPALGEHKGKQRYKLIIDPLTGPPLSLADKVRARIEMHGGRATSSQILPFVGATAAEVKALSGIAVTADRSGKTGRPATIFTLRSDTSRHPDRQPASADREENRNAFPHAEPQPATPERHGNRATVVRLDAYRPAAEQPTVPQPVKRSAASAPALNDNPFLALL</sequence>
<evidence type="ECO:0000256" key="2">
    <source>
        <dbReference type="ARBA" id="ARBA00023172"/>
    </source>
</evidence>
<dbReference type="InterPro" id="IPR050639">
    <property type="entry name" value="SSR_resolvase"/>
</dbReference>
<organism evidence="5 6">
    <name type="scientific">Streptomyces eurocidicus</name>
    <name type="common">Streptoverticillium eurocidicus</name>
    <dbReference type="NCBI Taxonomy" id="66423"/>
    <lineage>
        <taxon>Bacteria</taxon>
        <taxon>Bacillati</taxon>
        <taxon>Actinomycetota</taxon>
        <taxon>Actinomycetes</taxon>
        <taxon>Kitasatosporales</taxon>
        <taxon>Streptomycetaceae</taxon>
        <taxon>Streptomyces</taxon>
    </lineage>
</organism>
<dbReference type="Pfam" id="PF00239">
    <property type="entry name" value="Resolvase"/>
    <property type="match status" value="1"/>
</dbReference>
<keyword evidence="2" id="KW-0233">DNA recombination</keyword>
<evidence type="ECO:0000259" key="4">
    <source>
        <dbReference type="SMART" id="SM00857"/>
    </source>
</evidence>
<feature type="domain" description="Resolvase/invertase-type recombinase catalytic" evidence="4">
    <location>
        <begin position="12"/>
        <end position="161"/>
    </location>
</feature>
<evidence type="ECO:0000256" key="1">
    <source>
        <dbReference type="ARBA" id="ARBA00023125"/>
    </source>
</evidence>
<name>A0A7W8F1Y3_STREU</name>
<dbReference type="Gene3D" id="3.40.50.1390">
    <property type="entry name" value="Resolvase, N-terminal catalytic domain"/>
    <property type="match status" value="1"/>
</dbReference>
<gene>
    <name evidence="5" type="ORF">FHS36_001082</name>
</gene>
<dbReference type="Proteomes" id="UP000528608">
    <property type="component" value="Unassembled WGS sequence"/>
</dbReference>
<dbReference type="InterPro" id="IPR036162">
    <property type="entry name" value="Resolvase-like_N_sf"/>
</dbReference>
<evidence type="ECO:0000313" key="5">
    <source>
        <dbReference type="EMBL" id="MBB5117676.1"/>
    </source>
</evidence>
<dbReference type="CDD" id="cd00338">
    <property type="entry name" value="Ser_Recombinase"/>
    <property type="match status" value="1"/>
</dbReference>
<dbReference type="SMART" id="SM00857">
    <property type="entry name" value="Resolvase"/>
    <property type="match status" value="1"/>
</dbReference>
<dbReference type="PANTHER" id="PTHR30461:SF2">
    <property type="entry name" value="SERINE RECOMBINASE PINE-RELATED"/>
    <property type="match status" value="1"/>
</dbReference>
<dbReference type="EMBL" id="JACHJF010000002">
    <property type="protein sequence ID" value="MBB5117676.1"/>
    <property type="molecule type" value="Genomic_DNA"/>
</dbReference>
<protein>
    <submittedName>
        <fullName evidence="5">DNA invertase Pin-like site-specific DNA recombinase</fullName>
    </submittedName>
</protein>
<dbReference type="GO" id="GO:0003677">
    <property type="term" value="F:DNA binding"/>
    <property type="evidence" value="ECO:0007669"/>
    <property type="project" value="UniProtKB-KW"/>
</dbReference>
<evidence type="ECO:0000313" key="6">
    <source>
        <dbReference type="Proteomes" id="UP000528608"/>
    </source>
</evidence>
<dbReference type="SUPFAM" id="SSF53041">
    <property type="entry name" value="Resolvase-like"/>
    <property type="match status" value="1"/>
</dbReference>
<dbReference type="AlphaFoldDB" id="A0A7W8F1Y3"/>
<dbReference type="PANTHER" id="PTHR30461">
    <property type="entry name" value="DNA-INVERTASE FROM LAMBDOID PROPHAGE"/>
    <property type="match status" value="1"/>
</dbReference>
<feature type="region of interest" description="Disordered" evidence="3">
    <location>
        <begin position="254"/>
        <end position="334"/>
    </location>
</feature>
<dbReference type="RefSeq" id="WP_102916801.1">
    <property type="nucleotide sequence ID" value="NZ_JACHJF010000002.1"/>
</dbReference>
<dbReference type="InterPro" id="IPR006119">
    <property type="entry name" value="Resolv_N"/>
</dbReference>
<dbReference type="GO" id="GO:0000150">
    <property type="term" value="F:DNA strand exchange activity"/>
    <property type="evidence" value="ECO:0007669"/>
    <property type="project" value="InterPro"/>
</dbReference>
<evidence type="ECO:0000256" key="3">
    <source>
        <dbReference type="SAM" id="MobiDB-lite"/>
    </source>
</evidence>